<feature type="binding site" evidence="6">
    <location>
        <position position="182"/>
    </location>
    <ligand>
        <name>Zn(2+)</name>
        <dbReference type="ChEBI" id="CHEBI:29105"/>
    </ligand>
</feature>
<evidence type="ECO:0000259" key="7">
    <source>
        <dbReference type="PROSITE" id="PS50305"/>
    </source>
</evidence>
<organism evidence="8 9">
    <name type="scientific">Mycena alexandri</name>
    <dbReference type="NCBI Taxonomy" id="1745969"/>
    <lineage>
        <taxon>Eukaryota</taxon>
        <taxon>Fungi</taxon>
        <taxon>Dikarya</taxon>
        <taxon>Basidiomycota</taxon>
        <taxon>Agaricomycotina</taxon>
        <taxon>Agaricomycetes</taxon>
        <taxon>Agaricomycetidae</taxon>
        <taxon>Agaricales</taxon>
        <taxon>Marasmiineae</taxon>
        <taxon>Mycenaceae</taxon>
        <taxon>Mycena</taxon>
    </lineage>
</organism>
<dbReference type="GO" id="GO:0017136">
    <property type="term" value="F:histone deacetylase activity, NAD-dependent"/>
    <property type="evidence" value="ECO:0007669"/>
    <property type="project" value="TreeGrafter"/>
</dbReference>
<dbReference type="PROSITE" id="PS50305">
    <property type="entry name" value="SIRTUIN"/>
    <property type="match status" value="1"/>
</dbReference>
<dbReference type="GO" id="GO:0006282">
    <property type="term" value="P:regulation of DNA repair"/>
    <property type="evidence" value="ECO:0007669"/>
    <property type="project" value="TreeGrafter"/>
</dbReference>
<keyword evidence="5" id="KW-0496">Mitochondrion</keyword>
<name>A0AAD6SIW9_9AGAR</name>
<dbReference type="Proteomes" id="UP001218188">
    <property type="component" value="Unassembled WGS sequence"/>
</dbReference>
<keyword evidence="4" id="KW-0520">NAD</keyword>
<feature type="binding site" evidence="6">
    <location>
        <position position="155"/>
    </location>
    <ligand>
        <name>Zn(2+)</name>
        <dbReference type="ChEBI" id="CHEBI:29105"/>
    </ligand>
</feature>
<dbReference type="InterPro" id="IPR003000">
    <property type="entry name" value="Sirtuin"/>
</dbReference>
<keyword evidence="9" id="KW-1185">Reference proteome</keyword>
<dbReference type="GO" id="GO:0031508">
    <property type="term" value="P:pericentric heterochromatin formation"/>
    <property type="evidence" value="ECO:0007669"/>
    <property type="project" value="TreeGrafter"/>
</dbReference>
<dbReference type="GO" id="GO:0070403">
    <property type="term" value="F:NAD+ binding"/>
    <property type="evidence" value="ECO:0007669"/>
    <property type="project" value="InterPro"/>
</dbReference>
<dbReference type="Pfam" id="PF02146">
    <property type="entry name" value="SIR2"/>
    <property type="match status" value="1"/>
</dbReference>
<evidence type="ECO:0000313" key="8">
    <source>
        <dbReference type="EMBL" id="KAJ7028260.1"/>
    </source>
</evidence>
<dbReference type="GO" id="GO:0005739">
    <property type="term" value="C:mitochondrion"/>
    <property type="evidence" value="ECO:0007669"/>
    <property type="project" value="UniProtKB-SubCell"/>
</dbReference>
<keyword evidence="3" id="KW-0808">Transferase</keyword>
<proteinExistence type="inferred from homology"/>
<feature type="active site" description="Proton acceptor" evidence="6">
    <location>
        <position position="147"/>
    </location>
</feature>
<accession>A0AAD6SIW9</accession>
<evidence type="ECO:0000256" key="3">
    <source>
        <dbReference type="ARBA" id="ARBA00022679"/>
    </source>
</evidence>
<feature type="binding site" evidence="6">
    <location>
        <position position="179"/>
    </location>
    <ligand>
        <name>Zn(2+)</name>
        <dbReference type="ChEBI" id="CHEBI:29105"/>
    </ligand>
</feature>
<evidence type="ECO:0000313" key="9">
    <source>
        <dbReference type="Proteomes" id="UP001218188"/>
    </source>
</evidence>
<comment type="subcellular location">
    <subcellularLocation>
        <location evidence="1">Mitochondrion</location>
    </subcellularLocation>
</comment>
<dbReference type="PANTHER" id="PTHR11085">
    <property type="entry name" value="NAD-DEPENDENT PROTEIN DEACYLASE SIRTUIN-5, MITOCHONDRIAL-RELATED"/>
    <property type="match status" value="1"/>
</dbReference>
<evidence type="ECO:0000256" key="5">
    <source>
        <dbReference type="ARBA" id="ARBA00023128"/>
    </source>
</evidence>
<keyword evidence="6" id="KW-0479">Metal-binding</keyword>
<dbReference type="GO" id="GO:0005634">
    <property type="term" value="C:nucleus"/>
    <property type="evidence" value="ECO:0007669"/>
    <property type="project" value="TreeGrafter"/>
</dbReference>
<keyword evidence="6" id="KW-0862">Zinc</keyword>
<dbReference type="GO" id="GO:0031934">
    <property type="term" value="C:mating-type region heterochromatin"/>
    <property type="evidence" value="ECO:0007669"/>
    <property type="project" value="TreeGrafter"/>
</dbReference>
<evidence type="ECO:0000256" key="1">
    <source>
        <dbReference type="ARBA" id="ARBA00004173"/>
    </source>
</evidence>
<evidence type="ECO:0000256" key="4">
    <source>
        <dbReference type="ARBA" id="ARBA00023027"/>
    </source>
</evidence>
<feature type="domain" description="Deacetylase sirtuin-type" evidence="7">
    <location>
        <begin position="1"/>
        <end position="313"/>
    </location>
</feature>
<evidence type="ECO:0000256" key="6">
    <source>
        <dbReference type="PROSITE-ProRule" id="PRU00236"/>
    </source>
</evidence>
<dbReference type="GO" id="GO:0046872">
    <property type="term" value="F:metal ion binding"/>
    <property type="evidence" value="ECO:0007669"/>
    <property type="project" value="UniProtKB-KW"/>
</dbReference>
<reference evidence="8" key="1">
    <citation type="submission" date="2023-03" db="EMBL/GenBank/DDBJ databases">
        <title>Massive genome expansion in bonnet fungi (Mycena s.s.) driven by repeated elements and novel gene families across ecological guilds.</title>
        <authorList>
            <consortium name="Lawrence Berkeley National Laboratory"/>
            <person name="Harder C.B."/>
            <person name="Miyauchi S."/>
            <person name="Viragh M."/>
            <person name="Kuo A."/>
            <person name="Thoen E."/>
            <person name="Andreopoulos B."/>
            <person name="Lu D."/>
            <person name="Skrede I."/>
            <person name="Drula E."/>
            <person name="Henrissat B."/>
            <person name="Morin E."/>
            <person name="Kohler A."/>
            <person name="Barry K."/>
            <person name="LaButti K."/>
            <person name="Morin E."/>
            <person name="Salamov A."/>
            <person name="Lipzen A."/>
            <person name="Mereny Z."/>
            <person name="Hegedus B."/>
            <person name="Baldrian P."/>
            <person name="Stursova M."/>
            <person name="Weitz H."/>
            <person name="Taylor A."/>
            <person name="Grigoriev I.V."/>
            <person name="Nagy L.G."/>
            <person name="Martin F."/>
            <person name="Kauserud H."/>
        </authorList>
    </citation>
    <scope>NUCLEOTIDE SEQUENCE</scope>
    <source>
        <strain evidence="8">CBHHK200</strain>
    </source>
</reference>
<dbReference type="InterPro" id="IPR050134">
    <property type="entry name" value="NAD-dep_sirtuin_deacylases"/>
</dbReference>
<comment type="similarity">
    <text evidence="2">Belongs to the sirtuin family. Class I subfamily.</text>
</comment>
<comment type="caution">
    <text evidence="8">The sequence shown here is derived from an EMBL/GenBank/DDBJ whole genome shotgun (WGS) entry which is preliminary data.</text>
</comment>
<sequence length="323" mass="35843">ITGAGASIDAGLPGFTCSTEFFDDFQKEYKKISKNRASVKDLFDIGMLQKTESRKLLIKLVYRMHEASSRSSPTPFHLLLKDLDATGRLTRVYTQNIDGMEARCGLTSGIPEYQEDYDANTRKSGLDGPAKLVLPAEHEIPRCIPVHGTCHEAWCPLCYEHRPIENFAPKVAEGMLPVCPRCADRDDLRARKGLRHRGIPYLLPAIVLYNDAHPHGEAIAETVKRDIALVQGNCHTRSILLVAGTSISIPGIQDIIHSFARAIKGDDSHTASPSVILINDHEPTGRGWKATFDLWLKGDLQQFAKLAHEIMTSHAGSDMDKYF</sequence>
<evidence type="ECO:0000256" key="2">
    <source>
        <dbReference type="ARBA" id="ARBA00006924"/>
    </source>
</evidence>
<protein>
    <submittedName>
        <fullName evidence="8">DHS-like NAD/FAD-binding domain-containing protein</fullName>
    </submittedName>
</protein>
<dbReference type="GO" id="GO:1990414">
    <property type="term" value="P:replication-born double-strand break repair via sister chromatid exchange"/>
    <property type="evidence" value="ECO:0007669"/>
    <property type="project" value="TreeGrafter"/>
</dbReference>
<dbReference type="SUPFAM" id="SSF52467">
    <property type="entry name" value="DHS-like NAD/FAD-binding domain"/>
    <property type="match status" value="1"/>
</dbReference>
<dbReference type="AlphaFoldDB" id="A0AAD6SIW9"/>
<dbReference type="Gene3D" id="3.40.50.1220">
    <property type="entry name" value="TPP-binding domain"/>
    <property type="match status" value="1"/>
</dbReference>
<dbReference type="InterPro" id="IPR029035">
    <property type="entry name" value="DHS-like_NAD/FAD-binding_dom"/>
</dbReference>
<feature type="non-terminal residue" evidence="8">
    <location>
        <position position="1"/>
    </location>
</feature>
<feature type="binding site" evidence="6">
    <location>
        <position position="158"/>
    </location>
    <ligand>
        <name>Zn(2+)</name>
        <dbReference type="ChEBI" id="CHEBI:29105"/>
    </ligand>
</feature>
<dbReference type="GO" id="GO:0000122">
    <property type="term" value="P:negative regulation of transcription by RNA polymerase II"/>
    <property type="evidence" value="ECO:0007669"/>
    <property type="project" value="TreeGrafter"/>
</dbReference>
<dbReference type="CDD" id="cd00296">
    <property type="entry name" value="SIR2"/>
    <property type="match status" value="1"/>
</dbReference>
<gene>
    <name evidence="8" type="ORF">C8F04DRAFT_964242</name>
</gene>
<dbReference type="InterPro" id="IPR026590">
    <property type="entry name" value="Ssirtuin_cat_dom"/>
</dbReference>
<dbReference type="PANTHER" id="PTHR11085:SF15">
    <property type="entry name" value="NAD-DEPENDENT HISTONE DEACETYLASE HST4"/>
    <property type="match status" value="1"/>
</dbReference>
<dbReference type="EMBL" id="JARJCM010000114">
    <property type="protein sequence ID" value="KAJ7028260.1"/>
    <property type="molecule type" value="Genomic_DNA"/>
</dbReference>